<dbReference type="SMART" id="SM00797">
    <property type="entry name" value="AHS2"/>
    <property type="match status" value="1"/>
</dbReference>
<gene>
    <name evidence="5" type="ORF">ELE36_14120</name>
</gene>
<dbReference type="KEGG" id="xbc:ELE36_14120"/>
<evidence type="ECO:0000313" key="5">
    <source>
        <dbReference type="EMBL" id="QBB71398.1"/>
    </source>
</evidence>
<accession>A0A411HLN2</accession>
<keyword evidence="2" id="KW-0378">Hydrolase</keyword>
<dbReference type="Pfam" id="PF02626">
    <property type="entry name" value="CT_A_B"/>
    <property type="match status" value="1"/>
</dbReference>
<dbReference type="Gene3D" id="2.40.100.10">
    <property type="entry name" value="Cyclophilin-like"/>
    <property type="match status" value="1"/>
</dbReference>
<evidence type="ECO:0000256" key="1">
    <source>
        <dbReference type="ARBA" id="ARBA00022741"/>
    </source>
</evidence>
<dbReference type="NCBIfam" id="TIGR00724">
    <property type="entry name" value="urea_amlyse_rel"/>
    <property type="match status" value="1"/>
</dbReference>
<dbReference type="Proteomes" id="UP000291562">
    <property type="component" value="Chromosome"/>
</dbReference>
<evidence type="ECO:0000313" key="6">
    <source>
        <dbReference type="Proteomes" id="UP000291562"/>
    </source>
</evidence>
<dbReference type="GO" id="GO:0016740">
    <property type="term" value="F:transferase activity"/>
    <property type="evidence" value="ECO:0007669"/>
    <property type="project" value="UniProtKB-KW"/>
</dbReference>
<proteinExistence type="predicted"/>
<dbReference type="PANTHER" id="PTHR43309:SF3">
    <property type="entry name" value="5-OXOPROLINASE SUBUNIT C"/>
    <property type="match status" value="1"/>
</dbReference>
<dbReference type="GO" id="GO:0016787">
    <property type="term" value="F:hydrolase activity"/>
    <property type="evidence" value="ECO:0007669"/>
    <property type="project" value="UniProtKB-KW"/>
</dbReference>
<evidence type="ECO:0000256" key="3">
    <source>
        <dbReference type="ARBA" id="ARBA00022840"/>
    </source>
</evidence>
<dbReference type="EMBL" id="CP035704">
    <property type="protein sequence ID" value="QBB71398.1"/>
    <property type="molecule type" value="Genomic_DNA"/>
</dbReference>
<dbReference type="AlphaFoldDB" id="A0A411HLN2"/>
<dbReference type="InterPro" id="IPR003778">
    <property type="entry name" value="CT_A_B"/>
</dbReference>
<dbReference type="PANTHER" id="PTHR43309">
    <property type="entry name" value="5-OXOPROLINASE SUBUNIT C"/>
    <property type="match status" value="1"/>
</dbReference>
<keyword evidence="5" id="KW-0808">Transferase</keyword>
<sequence>MSIEVLKPGLLSTLQDGGRHGSQHLGVGCAGAMDANALRLANYLVGNQANAVALEITLQGPRLRFETPALIALTGANIEASVDQSPVPLWRPIVLRAGSELVLGGMHSGARSYLAVAGGFDVASVLGSGSADINAALGSRSLQVGTRLDCKPQHRDRYQRLWSTLDAGAEKYRAASWWIDPAPWFDADPNIVVHTLRGAHFAQLDIESQRAFFAYEFRIGSESNRVGYRLQGPNLQLAAPLELISEGLSIGTVQLPPSGNAIVLMAEHPTTGGYPRIGHVASADLAKLAQARPGQTLRFVEIDLTEAQKSYLAQQMEIERLRLAIADRLHD</sequence>
<feature type="domain" description="Carboxyltransferase" evidence="4">
    <location>
        <begin position="24"/>
        <end position="317"/>
    </location>
</feature>
<dbReference type="GO" id="GO:0005524">
    <property type="term" value="F:ATP binding"/>
    <property type="evidence" value="ECO:0007669"/>
    <property type="project" value="UniProtKB-KW"/>
</dbReference>
<dbReference type="InterPro" id="IPR029000">
    <property type="entry name" value="Cyclophilin-like_dom_sf"/>
</dbReference>
<evidence type="ECO:0000259" key="4">
    <source>
        <dbReference type="SMART" id="SM00797"/>
    </source>
</evidence>
<keyword evidence="1" id="KW-0547">Nucleotide-binding</keyword>
<dbReference type="InterPro" id="IPR052708">
    <property type="entry name" value="PxpC"/>
</dbReference>
<name>A0A411HLN2_9GAMM</name>
<evidence type="ECO:0000256" key="2">
    <source>
        <dbReference type="ARBA" id="ARBA00022801"/>
    </source>
</evidence>
<protein>
    <submittedName>
        <fullName evidence="5">Biotin-dependent carboxyltransferase family protein</fullName>
    </submittedName>
</protein>
<keyword evidence="6" id="KW-1185">Reference proteome</keyword>
<dbReference type="RefSeq" id="WP_129834359.1">
    <property type="nucleotide sequence ID" value="NZ_CP035704.1"/>
</dbReference>
<dbReference type="SUPFAM" id="SSF50891">
    <property type="entry name" value="Cyclophilin-like"/>
    <property type="match status" value="1"/>
</dbReference>
<reference evidence="5 6" key="1">
    <citation type="submission" date="2019-01" db="EMBL/GenBank/DDBJ databases">
        <title>Pseudolysobacter antarctica gen. nov., sp. nov., isolated from Fildes Peninsula, Antarctica.</title>
        <authorList>
            <person name="Wei Z."/>
            <person name="Peng F."/>
        </authorList>
    </citation>
    <scope>NUCLEOTIDE SEQUENCE [LARGE SCALE GENOMIC DNA]</scope>
    <source>
        <strain evidence="5 6">AQ6-296</strain>
    </source>
</reference>
<keyword evidence="3" id="KW-0067">ATP-binding</keyword>
<organism evidence="5 6">
    <name type="scientific">Pseudolysobacter antarcticus</name>
    <dbReference type="NCBI Taxonomy" id="2511995"/>
    <lineage>
        <taxon>Bacteria</taxon>
        <taxon>Pseudomonadati</taxon>
        <taxon>Pseudomonadota</taxon>
        <taxon>Gammaproteobacteria</taxon>
        <taxon>Lysobacterales</taxon>
        <taxon>Rhodanobacteraceae</taxon>
        <taxon>Pseudolysobacter</taxon>
    </lineage>
</organism>
<dbReference type="OrthoDB" id="9768696at2"/>